<keyword evidence="2" id="KW-0812">Transmembrane</keyword>
<feature type="transmembrane region" description="Helical" evidence="2">
    <location>
        <begin position="158"/>
        <end position="182"/>
    </location>
</feature>
<feature type="region of interest" description="Disordered" evidence="1">
    <location>
        <begin position="65"/>
        <end position="97"/>
    </location>
</feature>
<dbReference type="AlphaFoldDB" id="A0A5N5SXM5"/>
<dbReference type="OrthoDB" id="6127264at2759"/>
<evidence type="ECO:0000313" key="3">
    <source>
        <dbReference type="EMBL" id="KAB7497420.1"/>
    </source>
</evidence>
<evidence type="ECO:0000256" key="1">
    <source>
        <dbReference type="SAM" id="MobiDB-lite"/>
    </source>
</evidence>
<feature type="region of interest" description="Disordered" evidence="1">
    <location>
        <begin position="214"/>
        <end position="236"/>
    </location>
</feature>
<feature type="compositionally biased region" description="Polar residues" evidence="1">
    <location>
        <begin position="65"/>
        <end position="84"/>
    </location>
</feature>
<sequence length="236" mass="25843">MGDKSRWLPSPNWKESFVMRGRPIPHSKGFLFPKKIKQKSLVMGENELTESETARSNISLIELDQGNSETAKSTAETISTTAPTEGSGHSHLEDENGFSDMVDSEQSLESGTLVTVNSVDNISVPLSNVSFNHSYGSPWNPSEGGIVLFSLPALEDKMLLFIIIGSGVLLVVIITVISLIICRNRSVRSGLNRKFDTFQNPIYEKPVVRVPIPNSDSDPSHEKLDLGDLSDSTVLD</sequence>
<keyword evidence="2" id="KW-0472">Membrane</keyword>
<keyword evidence="2" id="KW-1133">Transmembrane helix</keyword>
<dbReference type="Proteomes" id="UP000326759">
    <property type="component" value="Unassembled WGS sequence"/>
</dbReference>
<reference evidence="3 4" key="1">
    <citation type="journal article" date="2019" name="PLoS Biol.">
        <title>Sex chromosomes control vertical transmission of feminizing Wolbachia symbionts in an isopod.</title>
        <authorList>
            <person name="Becking T."/>
            <person name="Chebbi M.A."/>
            <person name="Giraud I."/>
            <person name="Moumen B."/>
            <person name="Laverre T."/>
            <person name="Caubet Y."/>
            <person name="Peccoud J."/>
            <person name="Gilbert C."/>
            <person name="Cordaux R."/>
        </authorList>
    </citation>
    <scope>NUCLEOTIDE SEQUENCE [LARGE SCALE GENOMIC DNA]</scope>
    <source>
        <strain evidence="3">ANa2</strain>
        <tissue evidence="3">Whole body excluding digestive tract and cuticle</tissue>
    </source>
</reference>
<name>A0A5N5SXM5_9CRUS</name>
<evidence type="ECO:0000313" key="4">
    <source>
        <dbReference type="Proteomes" id="UP000326759"/>
    </source>
</evidence>
<evidence type="ECO:0000256" key="2">
    <source>
        <dbReference type="SAM" id="Phobius"/>
    </source>
</evidence>
<accession>A0A5N5SXM5</accession>
<protein>
    <submittedName>
        <fullName evidence="3">Uncharacterized protein</fullName>
    </submittedName>
</protein>
<proteinExistence type="predicted"/>
<gene>
    <name evidence="3" type="ORF">Anas_09335</name>
</gene>
<organism evidence="3 4">
    <name type="scientific">Armadillidium nasatum</name>
    <dbReference type="NCBI Taxonomy" id="96803"/>
    <lineage>
        <taxon>Eukaryota</taxon>
        <taxon>Metazoa</taxon>
        <taxon>Ecdysozoa</taxon>
        <taxon>Arthropoda</taxon>
        <taxon>Crustacea</taxon>
        <taxon>Multicrustacea</taxon>
        <taxon>Malacostraca</taxon>
        <taxon>Eumalacostraca</taxon>
        <taxon>Peracarida</taxon>
        <taxon>Isopoda</taxon>
        <taxon>Oniscidea</taxon>
        <taxon>Crinocheta</taxon>
        <taxon>Armadillidiidae</taxon>
        <taxon>Armadillidium</taxon>
    </lineage>
</organism>
<dbReference type="EMBL" id="SEYY01020297">
    <property type="protein sequence ID" value="KAB7497420.1"/>
    <property type="molecule type" value="Genomic_DNA"/>
</dbReference>
<keyword evidence="4" id="KW-1185">Reference proteome</keyword>
<comment type="caution">
    <text evidence="3">The sequence shown here is derived from an EMBL/GenBank/DDBJ whole genome shotgun (WGS) entry which is preliminary data.</text>
</comment>